<proteinExistence type="predicted"/>
<evidence type="ECO:0000313" key="1">
    <source>
        <dbReference type="EMBL" id="CAH3132398.1"/>
    </source>
</evidence>
<sequence>IAEKYKFHTGNQEEVQSTHDLLAKLQRLAETVIPLRANQIKLIPLKINHIPCKLELDTGAVVTVIPKEIWQKDLGAIPFKKSNVTLRSYSGHSKPVIGETTVQIKYGAQESSTHFSY</sequence>
<dbReference type="EMBL" id="CALNXK010000051">
    <property type="protein sequence ID" value="CAH3132398.1"/>
    <property type="molecule type" value="Genomic_DNA"/>
</dbReference>
<dbReference type="SUPFAM" id="SSF50630">
    <property type="entry name" value="Acid proteases"/>
    <property type="match status" value="1"/>
</dbReference>
<feature type="non-terminal residue" evidence="1">
    <location>
        <position position="1"/>
    </location>
</feature>
<evidence type="ECO:0008006" key="3">
    <source>
        <dbReference type="Google" id="ProtNLM"/>
    </source>
</evidence>
<dbReference type="Proteomes" id="UP001159405">
    <property type="component" value="Unassembled WGS sequence"/>
</dbReference>
<dbReference type="Gene3D" id="2.40.70.10">
    <property type="entry name" value="Acid Proteases"/>
    <property type="match status" value="1"/>
</dbReference>
<protein>
    <recommendedName>
        <fullName evidence="3">Retropepsins domain-containing protein</fullName>
    </recommendedName>
</protein>
<accession>A0ABN8P7F0</accession>
<organism evidence="1 2">
    <name type="scientific">Porites lobata</name>
    <dbReference type="NCBI Taxonomy" id="104759"/>
    <lineage>
        <taxon>Eukaryota</taxon>
        <taxon>Metazoa</taxon>
        <taxon>Cnidaria</taxon>
        <taxon>Anthozoa</taxon>
        <taxon>Hexacorallia</taxon>
        <taxon>Scleractinia</taxon>
        <taxon>Fungiina</taxon>
        <taxon>Poritidae</taxon>
        <taxon>Porites</taxon>
    </lineage>
</organism>
<keyword evidence="2" id="KW-1185">Reference proteome</keyword>
<name>A0ABN8P7F0_9CNID</name>
<comment type="caution">
    <text evidence="1">The sequence shown here is derived from an EMBL/GenBank/DDBJ whole genome shotgun (WGS) entry which is preliminary data.</text>
</comment>
<gene>
    <name evidence="1" type="ORF">PLOB_00036080</name>
</gene>
<dbReference type="InterPro" id="IPR021109">
    <property type="entry name" value="Peptidase_aspartic_dom_sf"/>
</dbReference>
<evidence type="ECO:0000313" key="2">
    <source>
        <dbReference type="Proteomes" id="UP001159405"/>
    </source>
</evidence>
<reference evidence="1 2" key="1">
    <citation type="submission" date="2022-05" db="EMBL/GenBank/DDBJ databases">
        <authorList>
            <consortium name="Genoscope - CEA"/>
            <person name="William W."/>
        </authorList>
    </citation>
    <scope>NUCLEOTIDE SEQUENCE [LARGE SCALE GENOMIC DNA]</scope>
</reference>